<dbReference type="InterPro" id="IPR015590">
    <property type="entry name" value="Aldehyde_DH_dom"/>
</dbReference>
<keyword evidence="2" id="KW-0520">NAD</keyword>
<dbReference type="GO" id="GO:0003842">
    <property type="term" value="F:L-glutamate gamma-semialdehyde dehydrogenase activity"/>
    <property type="evidence" value="ECO:0007669"/>
    <property type="project" value="TreeGrafter"/>
</dbReference>
<dbReference type="OrthoDB" id="5322683at2759"/>
<protein>
    <submittedName>
        <fullName evidence="4">Delta-1-pyrroline-5-carboxylate dehydrogenase, putative</fullName>
    </submittedName>
</protein>
<evidence type="ECO:0000259" key="3">
    <source>
        <dbReference type="Pfam" id="PF00171"/>
    </source>
</evidence>
<accession>A0A0S4JRA8</accession>
<name>A0A0S4JRA8_BODSA</name>
<dbReference type="AlphaFoldDB" id="A0A0S4JRA8"/>
<keyword evidence="5" id="KW-1185">Reference proteome</keyword>
<dbReference type="InterPro" id="IPR016163">
    <property type="entry name" value="Ald_DH_C"/>
</dbReference>
<reference evidence="5" key="1">
    <citation type="submission" date="2015-09" db="EMBL/GenBank/DDBJ databases">
        <authorList>
            <consortium name="Pathogen Informatics"/>
        </authorList>
    </citation>
    <scope>NUCLEOTIDE SEQUENCE [LARGE SCALE GENOMIC DNA]</scope>
    <source>
        <strain evidence="5">Lake Konstanz</strain>
    </source>
</reference>
<dbReference type="GO" id="GO:0010133">
    <property type="term" value="P:L-proline catabolic process to L-glutamate"/>
    <property type="evidence" value="ECO:0007669"/>
    <property type="project" value="TreeGrafter"/>
</dbReference>
<evidence type="ECO:0000313" key="4">
    <source>
        <dbReference type="EMBL" id="CUG92735.1"/>
    </source>
</evidence>
<dbReference type="InterPro" id="IPR016162">
    <property type="entry name" value="Ald_DH_N"/>
</dbReference>
<dbReference type="Pfam" id="PF00171">
    <property type="entry name" value="Aldedh"/>
    <property type="match status" value="1"/>
</dbReference>
<evidence type="ECO:0000256" key="2">
    <source>
        <dbReference type="ARBA" id="ARBA00023027"/>
    </source>
</evidence>
<sequence length="169" mass="18194">MGYIAKAKAEGGKVIAGGTGDNTEGYFIQPTIIVTSDPKSVTMREEIFGPVLTVFVYEDSKVSETLTLVDETTPYALTGGIFAADRAALRQIADHLRFSAGNIYINDKSTGAVVGQQPFGGGRLSGSNDKPGASQFLHRWISARTIKENFDLNGQVSYPHQLPDNIIVQ</sequence>
<dbReference type="InterPro" id="IPR050485">
    <property type="entry name" value="Proline_metab_enzyme"/>
</dbReference>
<dbReference type="PANTHER" id="PTHR42862">
    <property type="entry name" value="DELTA-1-PYRROLINE-5-CARBOXYLATE DEHYDROGENASE 1, ISOFORM A-RELATED"/>
    <property type="match status" value="1"/>
</dbReference>
<organism evidence="4 5">
    <name type="scientific">Bodo saltans</name>
    <name type="common">Flagellated protozoan</name>
    <dbReference type="NCBI Taxonomy" id="75058"/>
    <lineage>
        <taxon>Eukaryota</taxon>
        <taxon>Discoba</taxon>
        <taxon>Euglenozoa</taxon>
        <taxon>Kinetoplastea</taxon>
        <taxon>Metakinetoplastina</taxon>
        <taxon>Eubodonida</taxon>
        <taxon>Bodonidae</taxon>
        <taxon>Bodo</taxon>
    </lineage>
</organism>
<dbReference type="PANTHER" id="PTHR42862:SF1">
    <property type="entry name" value="DELTA-1-PYRROLINE-5-CARBOXYLATE DEHYDROGENASE 2, ISOFORM A-RELATED"/>
    <property type="match status" value="1"/>
</dbReference>
<dbReference type="VEuPathDB" id="TriTrypDB:BSAL_39105"/>
<dbReference type="Gene3D" id="3.40.309.10">
    <property type="entry name" value="Aldehyde Dehydrogenase, Chain A, domain 2"/>
    <property type="match status" value="1"/>
</dbReference>
<evidence type="ECO:0000313" key="5">
    <source>
        <dbReference type="Proteomes" id="UP000051952"/>
    </source>
</evidence>
<evidence type="ECO:0000256" key="1">
    <source>
        <dbReference type="ARBA" id="ARBA00023002"/>
    </source>
</evidence>
<dbReference type="SUPFAM" id="SSF53720">
    <property type="entry name" value="ALDH-like"/>
    <property type="match status" value="1"/>
</dbReference>
<dbReference type="InterPro" id="IPR016161">
    <property type="entry name" value="Ald_DH/histidinol_DH"/>
</dbReference>
<dbReference type="GO" id="GO:0005759">
    <property type="term" value="C:mitochondrial matrix"/>
    <property type="evidence" value="ECO:0007669"/>
    <property type="project" value="TreeGrafter"/>
</dbReference>
<dbReference type="Proteomes" id="UP000051952">
    <property type="component" value="Unassembled WGS sequence"/>
</dbReference>
<gene>
    <name evidence="4" type="ORF">BSAL_39105</name>
</gene>
<dbReference type="EMBL" id="CYKH01002080">
    <property type="protein sequence ID" value="CUG92735.1"/>
    <property type="molecule type" value="Genomic_DNA"/>
</dbReference>
<keyword evidence="1" id="KW-0560">Oxidoreductase</keyword>
<dbReference type="Gene3D" id="3.40.605.10">
    <property type="entry name" value="Aldehyde Dehydrogenase, Chain A, domain 1"/>
    <property type="match status" value="1"/>
</dbReference>
<feature type="domain" description="Aldehyde dehydrogenase" evidence="3">
    <location>
        <begin position="2"/>
        <end position="145"/>
    </location>
</feature>
<proteinExistence type="predicted"/>